<protein>
    <recommendedName>
        <fullName evidence="3">Phage protein</fullName>
    </recommendedName>
</protein>
<dbReference type="Proteomes" id="UP000536442">
    <property type="component" value="Unassembled WGS sequence"/>
</dbReference>
<proteinExistence type="predicted"/>
<accession>A0A851HTC1</accession>
<dbReference type="EMBL" id="JABEVQ010000006">
    <property type="protein sequence ID" value="NWN92263.1"/>
    <property type="molecule type" value="Genomic_DNA"/>
</dbReference>
<dbReference type="AlphaFoldDB" id="A0A851HTC1"/>
<evidence type="ECO:0008006" key="3">
    <source>
        <dbReference type="Google" id="ProtNLM"/>
    </source>
</evidence>
<comment type="caution">
    <text evidence="1">The sequence shown here is derived from an EMBL/GenBank/DDBJ whole genome shotgun (WGS) entry which is preliminary data.</text>
</comment>
<evidence type="ECO:0000313" key="2">
    <source>
        <dbReference type="Proteomes" id="UP000536442"/>
    </source>
</evidence>
<evidence type="ECO:0000313" key="1">
    <source>
        <dbReference type="EMBL" id="NWN92263.1"/>
    </source>
</evidence>
<keyword evidence="2" id="KW-1185">Reference proteome</keyword>
<sequence length="77" mass="8587">MSKGLSNLNETLFDQLARLNDPELEGEALESEIKRAQSVTTVSKEIVANARLVYDATKMKIEFGHVHSVPKMLEAKD</sequence>
<reference evidence="1 2" key="1">
    <citation type="submission" date="2020-03" db="EMBL/GenBank/DDBJ databases">
        <title>Metagenomic, metatranscriptomic, and metabolomic analyses revealed the key microbes and metabolic features during the fermentation of ganjang, Korean traditional soy sauce.</title>
        <authorList>
            <person name="Chun B.H."/>
            <person name="Jeon C.O."/>
        </authorList>
    </citation>
    <scope>NUCLEOTIDE SEQUENCE [LARGE SCALE GENOMIC DNA]</scope>
    <source>
        <strain evidence="1 2">KG14</strain>
    </source>
</reference>
<organism evidence="1 2">
    <name type="scientific">Marinobacter adhaerens</name>
    <dbReference type="NCBI Taxonomy" id="1033846"/>
    <lineage>
        <taxon>Bacteria</taxon>
        <taxon>Pseudomonadati</taxon>
        <taxon>Pseudomonadota</taxon>
        <taxon>Gammaproteobacteria</taxon>
        <taxon>Pseudomonadales</taxon>
        <taxon>Marinobacteraceae</taxon>
        <taxon>Marinobacter</taxon>
    </lineage>
</organism>
<name>A0A851HTC1_9GAMM</name>
<gene>
    <name evidence="1" type="ORF">HLV39_12250</name>
</gene>